<name>A0A7X6DC67_9BURK</name>
<feature type="region of interest" description="Disordered" evidence="1">
    <location>
        <begin position="1"/>
        <end position="36"/>
    </location>
</feature>
<evidence type="ECO:0000313" key="2">
    <source>
        <dbReference type="EMBL" id="NKE64505.1"/>
    </source>
</evidence>
<dbReference type="RefSeq" id="WP_168105587.1">
    <property type="nucleotide sequence ID" value="NZ_VTOX01000001.1"/>
</dbReference>
<keyword evidence="3" id="KW-1185">Reference proteome</keyword>
<comment type="caution">
    <text evidence="2">The sequence shown here is derived from an EMBL/GenBank/DDBJ whole genome shotgun (WGS) entry which is preliminary data.</text>
</comment>
<evidence type="ECO:0000313" key="3">
    <source>
        <dbReference type="Proteomes" id="UP000521868"/>
    </source>
</evidence>
<gene>
    <name evidence="2" type="ORF">RAMLITH_01615</name>
</gene>
<evidence type="ECO:0008006" key="4">
    <source>
        <dbReference type="Google" id="ProtNLM"/>
    </source>
</evidence>
<accession>A0A7X6DC67</accession>
<dbReference type="Proteomes" id="UP000521868">
    <property type="component" value="Unassembled WGS sequence"/>
</dbReference>
<dbReference type="EMBL" id="VTOX01000001">
    <property type="protein sequence ID" value="NKE64505.1"/>
    <property type="molecule type" value="Genomic_DNA"/>
</dbReference>
<organism evidence="2 3">
    <name type="scientific">Ramlibacter lithotrophicus</name>
    <dbReference type="NCBI Taxonomy" id="2606681"/>
    <lineage>
        <taxon>Bacteria</taxon>
        <taxon>Pseudomonadati</taxon>
        <taxon>Pseudomonadota</taxon>
        <taxon>Betaproteobacteria</taxon>
        <taxon>Burkholderiales</taxon>
        <taxon>Comamonadaceae</taxon>
        <taxon>Ramlibacter</taxon>
    </lineage>
</organism>
<dbReference type="AlphaFoldDB" id="A0A7X6DC67"/>
<proteinExistence type="predicted"/>
<sequence>MTGRRPPRYVPTLTEVVPPPASPASDPGGGGEAAAMAQEEVVRRVLQRVDAMLERRLRERVAAVVMEQTQALAPLLQAEIEASVRQAVAEAFEQEFGRRPGGN</sequence>
<evidence type="ECO:0000256" key="1">
    <source>
        <dbReference type="SAM" id="MobiDB-lite"/>
    </source>
</evidence>
<protein>
    <recommendedName>
        <fullName evidence="4">DUF2486 family protein</fullName>
    </recommendedName>
</protein>
<reference evidence="2 3" key="1">
    <citation type="journal article" date="2020" name="Nature">
        <title>Bacterial chemolithoautotrophy via manganese oxidation.</title>
        <authorList>
            <person name="Yu H."/>
            <person name="Leadbetter J.R."/>
        </authorList>
    </citation>
    <scope>NUCLEOTIDE SEQUENCE [LARGE SCALE GENOMIC DNA]</scope>
    <source>
        <strain evidence="2 3">RBP-1</strain>
    </source>
</reference>